<evidence type="ECO:0008006" key="6">
    <source>
        <dbReference type="Google" id="ProtNLM"/>
    </source>
</evidence>
<dbReference type="RefSeq" id="WP_009250363.1">
    <property type="nucleotide sequence ID" value="NZ_BAABXS010000001.1"/>
</dbReference>
<dbReference type="Proteomes" id="UP000095003">
    <property type="component" value="Unassembled WGS sequence"/>
</dbReference>
<dbReference type="EMBL" id="MCGH01000003">
    <property type="protein sequence ID" value="ODM04473.1"/>
    <property type="molecule type" value="Genomic_DNA"/>
</dbReference>
<gene>
    <name evidence="3" type="ORF">BEH84_04715</name>
    <name evidence="2" type="ORF">BEI61_05280</name>
</gene>
<evidence type="ECO:0000313" key="2">
    <source>
        <dbReference type="EMBL" id="ODM04473.1"/>
    </source>
</evidence>
<dbReference type="Pfam" id="PF13783">
    <property type="entry name" value="DUF4177"/>
    <property type="match status" value="1"/>
</dbReference>
<proteinExistence type="predicted"/>
<keyword evidence="1" id="KW-0175">Coiled coil</keyword>
<evidence type="ECO:0000313" key="5">
    <source>
        <dbReference type="Proteomes" id="UP000095003"/>
    </source>
</evidence>
<name>A0A1E3A6U2_9FIRM</name>
<reference evidence="4 5" key="1">
    <citation type="submission" date="2016-07" db="EMBL/GenBank/DDBJ databases">
        <title>Characterization of isolates of Eisenbergiella tayi derived from blood cultures, using whole genome sequencing.</title>
        <authorList>
            <person name="Burdz T."/>
            <person name="Wiebe D."/>
            <person name="Huynh C."/>
            <person name="Bernard K."/>
        </authorList>
    </citation>
    <scope>NUCLEOTIDE SEQUENCE [LARGE SCALE GENOMIC DNA]</scope>
    <source>
        <strain evidence="2 4">NML 110608</strain>
        <strain evidence="3 5">NML 120489</strain>
    </source>
</reference>
<dbReference type="Proteomes" id="UP000094067">
    <property type="component" value="Unassembled WGS sequence"/>
</dbReference>
<accession>A0A1E3A6U2</accession>
<organism evidence="2 4">
    <name type="scientific">Eisenbergiella tayi</name>
    <dbReference type="NCBI Taxonomy" id="1432052"/>
    <lineage>
        <taxon>Bacteria</taxon>
        <taxon>Bacillati</taxon>
        <taxon>Bacillota</taxon>
        <taxon>Clostridia</taxon>
        <taxon>Lachnospirales</taxon>
        <taxon>Lachnospiraceae</taxon>
        <taxon>Eisenbergiella</taxon>
    </lineage>
</organism>
<evidence type="ECO:0000313" key="4">
    <source>
        <dbReference type="Proteomes" id="UP000094067"/>
    </source>
</evidence>
<protein>
    <recommendedName>
        <fullName evidence="6">DUF4177 domain-containing protein</fullName>
    </recommendedName>
</protein>
<evidence type="ECO:0000256" key="1">
    <source>
        <dbReference type="SAM" id="Coils"/>
    </source>
</evidence>
<sequence>MKQCPNCEELVGDDVKECFNCHYNFIYKRVMNPNEVMDMRNANERLQQEREEKQREKERQKEAQLKKNALYEYKTVIINDLSTGEIDGPAVERALLEYAEKGWRLHTIFTNEVGKTVTPMMFIQINLNATIDQTVMVFERCIKPDES</sequence>
<dbReference type="EMBL" id="MCGI01000004">
    <property type="protein sequence ID" value="ODM10343.1"/>
    <property type="molecule type" value="Genomic_DNA"/>
</dbReference>
<evidence type="ECO:0000313" key="3">
    <source>
        <dbReference type="EMBL" id="ODM10343.1"/>
    </source>
</evidence>
<dbReference type="AlphaFoldDB" id="A0A1E3A6U2"/>
<feature type="coiled-coil region" evidence="1">
    <location>
        <begin position="36"/>
        <end position="68"/>
    </location>
</feature>
<dbReference type="InterPro" id="IPR025234">
    <property type="entry name" value="YjzH-like"/>
</dbReference>
<dbReference type="GeneID" id="93301666"/>
<comment type="caution">
    <text evidence="2">The sequence shown here is derived from an EMBL/GenBank/DDBJ whole genome shotgun (WGS) entry which is preliminary data.</text>
</comment>